<dbReference type="PANTHER" id="PTHR42801">
    <property type="entry name" value="THIOREDOXIN-DEPENDENT PEROXIDE REDUCTASE"/>
    <property type="match status" value="1"/>
</dbReference>
<evidence type="ECO:0000256" key="9">
    <source>
        <dbReference type="ARBA" id="ARBA00038489"/>
    </source>
</evidence>
<evidence type="ECO:0000256" key="8">
    <source>
        <dbReference type="ARBA" id="ARBA00032824"/>
    </source>
</evidence>
<evidence type="ECO:0000313" key="14">
    <source>
        <dbReference type="Proteomes" id="UP000567293"/>
    </source>
</evidence>
<dbReference type="PANTHER" id="PTHR42801:SF4">
    <property type="entry name" value="AHPC_TSA FAMILY PROTEIN"/>
    <property type="match status" value="1"/>
</dbReference>
<dbReference type="InterPro" id="IPR050924">
    <property type="entry name" value="Peroxiredoxin_BCP/PrxQ"/>
</dbReference>
<keyword evidence="6" id="KW-1015">Disulfide bond</keyword>
<dbReference type="InterPro" id="IPR000866">
    <property type="entry name" value="AhpC/TSA"/>
</dbReference>
<evidence type="ECO:0000259" key="12">
    <source>
        <dbReference type="PROSITE" id="PS51352"/>
    </source>
</evidence>
<dbReference type="GO" id="GO:0005737">
    <property type="term" value="C:cytoplasm"/>
    <property type="evidence" value="ECO:0007669"/>
    <property type="project" value="TreeGrafter"/>
</dbReference>
<dbReference type="GO" id="GO:0008379">
    <property type="term" value="F:thioredoxin peroxidase activity"/>
    <property type="evidence" value="ECO:0007669"/>
    <property type="project" value="TreeGrafter"/>
</dbReference>
<dbReference type="SUPFAM" id="SSF52833">
    <property type="entry name" value="Thioredoxin-like"/>
    <property type="match status" value="1"/>
</dbReference>
<dbReference type="GO" id="GO:0034599">
    <property type="term" value="P:cellular response to oxidative stress"/>
    <property type="evidence" value="ECO:0007669"/>
    <property type="project" value="TreeGrafter"/>
</dbReference>
<evidence type="ECO:0000256" key="5">
    <source>
        <dbReference type="ARBA" id="ARBA00023002"/>
    </source>
</evidence>
<dbReference type="EC" id="1.11.1.24" evidence="2"/>
<comment type="catalytic activity">
    <reaction evidence="11">
        <text>a hydroperoxide + [thioredoxin]-dithiol = an alcohol + [thioredoxin]-disulfide + H2O</text>
        <dbReference type="Rhea" id="RHEA:62620"/>
        <dbReference type="Rhea" id="RHEA-COMP:10698"/>
        <dbReference type="Rhea" id="RHEA-COMP:10700"/>
        <dbReference type="ChEBI" id="CHEBI:15377"/>
        <dbReference type="ChEBI" id="CHEBI:29950"/>
        <dbReference type="ChEBI" id="CHEBI:30879"/>
        <dbReference type="ChEBI" id="CHEBI:35924"/>
        <dbReference type="ChEBI" id="CHEBI:50058"/>
        <dbReference type="EC" id="1.11.1.24"/>
    </reaction>
</comment>
<evidence type="ECO:0000256" key="3">
    <source>
        <dbReference type="ARBA" id="ARBA00022559"/>
    </source>
</evidence>
<evidence type="ECO:0000256" key="10">
    <source>
        <dbReference type="ARBA" id="ARBA00042639"/>
    </source>
</evidence>
<comment type="similarity">
    <text evidence="9">Belongs to the peroxiredoxin family. BCP/PrxQ subfamily.</text>
</comment>
<keyword evidence="3" id="KW-0575">Peroxidase</keyword>
<evidence type="ECO:0000313" key="13">
    <source>
        <dbReference type="EMBL" id="MBA0087597.1"/>
    </source>
</evidence>
<evidence type="ECO:0000256" key="4">
    <source>
        <dbReference type="ARBA" id="ARBA00022862"/>
    </source>
</evidence>
<comment type="function">
    <text evidence="1">Thiol-specific peroxidase that catalyzes the reduction of hydrogen peroxide and organic hydroperoxides to water and alcohols, respectively. Plays a role in cell protection against oxidative stress by detoxifying peroxides and as sensor of hydrogen peroxide-mediated signaling events.</text>
</comment>
<evidence type="ECO:0000256" key="6">
    <source>
        <dbReference type="ARBA" id="ARBA00023157"/>
    </source>
</evidence>
<proteinExistence type="inferred from homology"/>
<accession>A0A7V8NUG3</accession>
<dbReference type="EMBL" id="JACDQQ010002081">
    <property type="protein sequence ID" value="MBA0087597.1"/>
    <property type="molecule type" value="Genomic_DNA"/>
</dbReference>
<comment type="caution">
    <text evidence="13">The sequence shown here is derived from an EMBL/GenBank/DDBJ whole genome shotgun (WGS) entry which is preliminary data.</text>
</comment>
<sequence length="185" mass="20338">MLTLLIAFITAISLLLGIAAVRAARQRTKAPVPGTPARDFTLNAQDGNPARLRDFRGHWVVLYFYPKDFTSGCTKEAHNFQQDLALYEQRNAVILGVSGQDQVSHEKFCSTEGLHFKLLADPHCELSERYGSVVNLGVARLSARHTFLIDPAGIIRKVYLKVDPAKHSAEVLADLSALEKASPPS</sequence>
<evidence type="ECO:0000256" key="11">
    <source>
        <dbReference type="ARBA" id="ARBA00049091"/>
    </source>
</evidence>
<feature type="domain" description="Thioredoxin" evidence="12">
    <location>
        <begin position="31"/>
        <end position="180"/>
    </location>
</feature>
<dbReference type="PROSITE" id="PS51352">
    <property type="entry name" value="THIOREDOXIN_2"/>
    <property type="match status" value="1"/>
</dbReference>
<keyword evidence="4" id="KW-0049">Antioxidant</keyword>
<evidence type="ECO:0000256" key="7">
    <source>
        <dbReference type="ARBA" id="ARBA00023284"/>
    </source>
</evidence>
<dbReference type="InterPro" id="IPR036249">
    <property type="entry name" value="Thioredoxin-like_sf"/>
</dbReference>
<dbReference type="InterPro" id="IPR013766">
    <property type="entry name" value="Thioredoxin_domain"/>
</dbReference>
<gene>
    <name evidence="13" type="ORF">HRJ53_21640</name>
</gene>
<keyword evidence="7" id="KW-0676">Redox-active center</keyword>
<dbReference type="Gene3D" id="3.40.30.10">
    <property type="entry name" value="Glutaredoxin"/>
    <property type="match status" value="1"/>
</dbReference>
<name>A0A7V8NUG3_9BACT</name>
<dbReference type="Pfam" id="PF00578">
    <property type="entry name" value="AhpC-TSA"/>
    <property type="match status" value="1"/>
</dbReference>
<dbReference type="GO" id="GO:0045454">
    <property type="term" value="P:cell redox homeostasis"/>
    <property type="evidence" value="ECO:0007669"/>
    <property type="project" value="TreeGrafter"/>
</dbReference>
<reference evidence="13" key="1">
    <citation type="submission" date="2020-06" db="EMBL/GenBank/DDBJ databases">
        <title>Legume-microbial interactions unlock mineral nutrients during tropical forest succession.</title>
        <authorList>
            <person name="Epihov D.Z."/>
        </authorList>
    </citation>
    <scope>NUCLEOTIDE SEQUENCE [LARGE SCALE GENOMIC DNA]</scope>
    <source>
        <strain evidence="13">Pan2503</strain>
    </source>
</reference>
<protein>
    <recommendedName>
        <fullName evidence="2">thioredoxin-dependent peroxiredoxin</fullName>
        <ecNumber evidence="2">1.11.1.24</ecNumber>
    </recommendedName>
    <alternativeName>
        <fullName evidence="8">Thioredoxin peroxidase</fullName>
    </alternativeName>
    <alternativeName>
        <fullName evidence="10">Thioredoxin-dependent peroxiredoxin Bcp</fullName>
    </alternativeName>
</protein>
<dbReference type="AlphaFoldDB" id="A0A7V8NUG3"/>
<dbReference type="CDD" id="cd03017">
    <property type="entry name" value="PRX_BCP"/>
    <property type="match status" value="1"/>
</dbReference>
<dbReference type="Proteomes" id="UP000567293">
    <property type="component" value="Unassembled WGS sequence"/>
</dbReference>
<keyword evidence="5" id="KW-0560">Oxidoreductase</keyword>
<organism evidence="13 14">
    <name type="scientific">Candidatus Acidiferrum panamense</name>
    <dbReference type="NCBI Taxonomy" id="2741543"/>
    <lineage>
        <taxon>Bacteria</taxon>
        <taxon>Pseudomonadati</taxon>
        <taxon>Acidobacteriota</taxon>
        <taxon>Terriglobia</taxon>
        <taxon>Candidatus Acidiferrales</taxon>
        <taxon>Candidatus Acidiferrum</taxon>
    </lineage>
</organism>
<keyword evidence="14" id="KW-1185">Reference proteome</keyword>
<evidence type="ECO:0000256" key="1">
    <source>
        <dbReference type="ARBA" id="ARBA00003330"/>
    </source>
</evidence>
<evidence type="ECO:0000256" key="2">
    <source>
        <dbReference type="ARBA" id="ARBA00013017"/>
    </source>
</evidence>